<dbReference type="GO" id="GO:0008408">
    <property type="term" value="F:3'-5' exonuclease activity"/>
    <property type="evidence" value="ECO:0007669"/>
    <property type="project" value="InterPro"/>
</dbReference>
<dbReference type="InterPro" id="IPR004622">
    <property type="entry name" value="DNA_pol_HolB"/>
</dbReference>
<dbReference type="PANTHER" id="PTHR11669">
    <property type="entry name" value="REPLICATION FACTOR C / DNA POLYMERASE III GAMMA-TAU SUBUNIT"/>
    <property type="match status" value="1"/>
</dbReference>
<dbReference type="NCBIfam" id="NF005926">
    <property type="entry name" value="PRK07940.1"/>
    <property type="match status" value="1"/>
</dbReference>
<sequence>MTALFGDIIGQERAVEILQKAVVAAHARDGSQSMVQSWLFTGPPGSGRSHVALAFAAALLCDTGGCGSCHSCHLAKRGSHPDLEVIRTEGLSLKIDEVREIIARASWEPSSSRFRVVVIEDAERLTESAANALLKAIEEPGVRTIWLLCSPTIEDVLPTIRSRCRQIALVTPSTAAVAALLIREEHAPTEIAEFAARASQGHIGRARFLVKEPESRARRDEVITFALELSDVAGAMAGAARVMEIAGLEAASEASERDEIEREELATALGAGGSGKGAPSGSSKALKDLEKEQKSRVTRATRDSIDRALLDIATAYRDVLSVQMGASGGRELINEHLRGEIEKRAASSDSEGVMKRWEEIMATRRTLKFNVAPLLALEALFLKVRF</sequence>
<dbReference type="GO" id="GO:0006261">
    <property type="term" value="P:DNA-templated DNA replication"/>
    <property type="evidence" value="ECO:0007669"/>
    <property type="project" value="TreeGrafter"/>
</dbReference>
<dbReference type="Gene3D" id="3.40.50.300">
    <property type="entry name" value="P-loop containing nucleotide triphosphate hydrolases"/>
    <property type="match status" value="1"/>
</dbReference>
<gene>
    <name evidence="2" type="ORF">UFOPK1506_00030</name>
</gene>
<evidence type="ECO:0000313" key="2">
    <source>
        <dbReference type="EMBL" id="CAB4544742.1"/>
    </source>
</evidence>
<dbReference type="PANTHER" id="PTHR11669:SF8">
    <property type="entry name" value="DNA POLYMERASE III SUBUNIT DELTA"/>
    <property type="match status" value="1"/>
</dbReference>
<proteinExistence type="predicted"/>
<protein>
    <submittedName>
        <fullName evidence="2">Unannotated protein</fullName>
    </submittedName>
</protein>
<feature type="compositionally biased region" description="Basic and acidic residues" evidence="1">
    <location>
        <begin position="285"/>
        <end position="297"/>
    </location>
</feature>
<dbReference type="NCBIfam" id="TIGR00678">
    <property type="entry name" value="holB"/>
    <property type="match status" value="1"/>
</dbReference>
<reference evidence="2" key="1">
    <citation type="submission" date="2020-05" db="EMBL/GenBank/DDBJ databases">
        <authorList>
            <person name="Chiriac C."/>
            <person name="Salcher M."/>
            <person name="Ghai R."/>
            <person name="Kavagutti S V."/>
        </authorList>
    </citation>
    <scope>NUCLEOTIDE SEQUENCE</scope>
</reference>
<dbReference type="SUPFAM" id="SSF52540">
    <property type="entry name" value="P-loop containing nucleoside triphosphate hydrolases"/>
    <property type="match status" value="1"/>
</dbReference>
<feature type="region of interest" description="Disordered" evidence="1">
    <location>
        <begin position="268"/>
        <end position="297"/>
    </location>
</feature>
<dbReference type="GO" id="GO:0003887">
    <property type="term" value="F:DNA-directed DNA polymerase activity"/>
    <property type="evidence" value="ECO:0007669"/>
    <property type="project" value="InterPro"/>
</dbReference>
<dbReference type="EMBL" id="CAEZSV010000002">
    <property type="protein sequence ID" value="CAB4544742.1"/>
    <property type="molecule type" value="Genomic_DNA"/>
</dbReference>
<dbReference type="InterPro" id="IPR027417">
    <property type="entry name" value="P-loop_NTPase"/>
</dbReference>
<accession>A0A6J6C017</accession>
<dbReference type="InterPro" id="IPR050238">
    <property type="entry name" value="DNA_Rep/Repair_Clamp_Loader"/>
</dbReference>
<evidence type="ECO:0000256" key="1">
    <source>
        <dbReference type="SAM" id="MobiDB-lite"/>
    </source>
</evidence>
<dbReference type="Pfam" id="PF13177">
    <property type="entry name" value="DNA_pol3_delta2"/>
    <property type="match status" value="1"/>
</dbReference>
<organism evidence="2">
    <name type="scientific">freshwater metagenome</name>
    <dbReference type="NCBI Taxonomy" id="449393"/>
    <lineage>
        <taxon>unclassified sequences</taxon>
        <taxon>metagenomes</taxon>
        <taxon>ecological metagenomes</taxon>
    </lineage>
</organism>
<dbReference type="AlphaFoldDB" id="A0A6J6C017"/>
<name>A0A6J6C017_9ZZZZ</name>